<comment type="caution">
    <text evidence="1">The sequence shown here is derived from an EMBL/GenBank/DDBJ whole genome shotgun (WGS) entry which is preliminary data.</text>
</comment>
<feature type="non-terminal residue" evidence="1">
    <location>
        <position position="155"/>
    </location>
</feature>
<protein>
    <submittedName>
        <fullName evidence="1">Uncharacterized protein</fullName>
    </submittedName>
</protein>
<organism evidence="1 2">
    <name type="scientific">Pristionchus fissidentatus</name>
    <dbReference type="NCBI Taxonomy" id="1538716"/>
    <lineage>
        <taxon>Eukaryota</taxon>
        <taxon>Metazoa</taxon>
        <taxon>Ecdysozoa</taxon>
        <taxon>Nematoda</taxon>
        <taxon>Chromadorea</taxon>
        <taxon>Rhabditida</taxon>
        <taxon>Rhabditina</taxon>
        <taxon>Diplogasteromorpha</taxon>
        <taxon>Diplogasteroidea</taxon>
        <taxon>Neodiplogasteridae</taxon>
        <taxon>Pristionchus</taxon>
    </lineage>
</organism>
<proteinExistence type="predicted"/>
<sequence>DDEEFPPSRLHEESLGELSELFGESCEQVEEHLERFKEDLCSGAGSVHLGLSHQSLSENGGILRSIDIHIGRGDLIGMIHLSAFGDQLRVASQSLSDVSPRLTDLTRDQSAHAIIFIVHTLGLVSTLPSSESGSINHNLLFSLFTRSERRELGRT</sequence>
<dbReference type="AlphaFoldDB" id="A0AAV5V8Q0"/>
<reference evidence="1" key="1">
    <citation type="submission" date="2023-10" db="EMBL/GenBank/DDBJ databases">
        <title>Genome assembly of Pristionchus species.</title>
        <authorList>
            <person name="Yoshida K."/>
            <person name="Sommer R.J."/>
        </authorList>
    </citation>
    <scope>NUCLEOTIDE SEQUENCE</scope>
    <source>
        <strain evidence="1">RS5133</strain>
    </source>
</reference>
<dbReference type="Proteomes" id="UP001432322">
    <property type="component" value="Unassembled WGS sequence"/>
</dbReference>
<name>A0AAV5V8Q0_9BILA</name>
<evidence type="ECO:0000313" key="1">
    <source>
        <dbReference type="EMBL" id="GMT14280.1"/>
    </source>
</evidence>
<evidence type="ECO:0000313" key="2">
    <source>
        <dbReference type="Proteomes" id="UP001432322"/>
    </source>
</evidence>
<feature type="non-terminal residue" evidence="1">
    <location>
        <position position="1"/>
    </location>
</feature>
<dbReference type="EMBL" id="BTSY01000002">
    <property type="protein sequence ID" value="GMT14280.1"/>
    <property type="molecule type" value="Genomic_DNA"/>
</dbReference>
<accession>A0AAV5V8Q0</accession>
<gene>
    <name evidence="1" type="ORF">PFISCL1PPCAC_5577</name>
</gene>
<keyword evidence="2" id="KW-1185">Reference proteome</keyword>